<dbReference type="Proteomes" id="UP001558613">
    <property type="component" value="Unassembled WGS sequence"/>
</dbReference>
<organism evidence="1 2">
    <name type="scientific">Cirrhinus molitorella</name>
    <name type="common">mud carp</name>
    <dbReference type="NCBI Taxonomy" id="172907"/>
    <lineage>
        <taxon>Eukaryota</taxon>
        <taxon>Metazoa</taxon>
        <taxon>Chordata</taxon>
        <taxon>Craniata</taxon>
        <taxon>Vertebrata</taxon>
        <taxon>Euteleostomi</taxon>
        <taxon>Actinopterygii</taxon>
        <taxon>Neopterygii</taxon>
        <taxon>Teleostei</taxon>
        <taxon>Ostariophysi</taxon>
        <taxon>Cypriniformes</taxon>
        <taxon>Cyprinidae</taxon>
        <taxon>Labeoninae</taxon>
        <taxon>Labeonini</taxon>
        <taxon>Cirrhinus</taxon>
    </lineage>
</organism>
<sequence>MTEAQKELKLPEHTLITEFPTRWESKEKMIARVLEQAKAVSHVLCSLWRGVCEYPLYQASSPPSATSVLAEHAKDTDVRQELNSYLLTPFTDGEDDPLAW</sequence>
<protein>
    <submittedName>
        <fullName evidence="1">Uncharacterized protein</fullName>
    </submittedName>
</protein>
<dbReference type="EMBL" id="JAYMGO010000005">
    <property type="protein sequence ID" value="KAL1274172.1"/>
    <property type="molecule type" value="Genomic_DNA"/>
</dbReference>
<evidence type="ECO:0000313" key="1">
    <source>
        <dbReference type="EMBL" id="KAL1274172.1"/>
    </source>
</evidence>
<name>A0ABR3NB44_9TELE</name>
<gene>
    <name evidence="1" type="ORF">QQF64_026986</name>
</gene>
<keyword evidence="2" id="KW-1185">Reference proteome</keyword>
<proteinExistence type="predicted"/>
<accession>A0ABR3NB44</accession>
<evidence type="ECO:0000313" key="2">
    <source>
        <dbReference type="Proteomes" id="UP001558613"/>
    </source>
</evidence>
<comment type="caution">
    <text evidence="1">The sequence shown here is derived from an EMBL/GenBank/DDBJ whole genome shotgun (WGS) entry which is preliminary data.</text>
</comment>
<reference evidence="1 2" key="1">
    <citation type="submission" date="2023-09" db="EMBL/GenBank/DDBJ databases">
        <authorList>
            <person name="Wang M."/>
        </authorList>
    </citation>
    <scope>NUCLEOTIDE SEQUENCE [LARGE SCALE GENOMIC DNA]</scope>
    <source>
        <strain evidence="1">GT-2023</strain>
        <tissue evidence="1">Liver</tissue>
    </source>
</reference>